<evidence type="ECO:0000313" key="4">
    <source>
        <dbReference type="WBParaSite" id="ECPE_0000090701-mRNA-1"/>
    </source>
</evidence>
<dbReference type="WBParaSite" id="ECPE_0000090701-mRNA-1">
    <property type="protein sequence ID" value="ECPE_0000090701-mRNA-1"/>
    <property type="gene ID" value="ECPE_0000090701"/>
</dbReference>
<keyword evidence="3" id="KW-1185">Reference proteome</keyword>
<evidence type="ECO:0000313" key="2">
    <source>
        <dbReference type="EMBL" id="VDP30796.1"/>
    </source>
</evidence>
<feature type="compositionally biased region" description="Polar residues" evidence="1">
    <location>
        <begin position="93"/>
        <end position="122"/>
    </location>
</feature>
<evidence type="ECO:0000313" key="3">
    <source>
        <dbReference type="Proteomes" id="UP000272942"/>
    </source>
</evidence>
<accession>A0A183A1S2</accession>
<proteinExistence type="predicted"/>
<sequence length="156" mass="16208">MFASDLGELFSGVGGASGTHVTGIHSMNNGENNARNSLTLSHTSTEASSEKHQNTAILSGVPKTVLPNTATALEDLFSSEYEICTKPAHMNPLGSSNPGPSVKTQSQTRNTASGNTALTESATPVGMKQAPVVQTHSRGALRCPVCDKVTGFFCIC</sequence>
<dbReference type="AlphaFoldDB" id="A0A183A1S2"/>
<dbReference type="EMBL" id="UZAN01004030">
    <property type="protein sequence ID" value="VDP30796.1"/>
    <property type="molecule type" value="Genomic_DNA"/>
</dbReference>
<feature type="region of interest" description="Disordered" evidence="1">
    <location>
        <begin position="88"/>
        <end position="125"/>
    </location>
</feature>
<evidence type="ECO:0000256" key="1">
    <source>
        <dbReference type="SAM" id="MobiDB-lite"/>
    </source>
</evidence>
<protein>
    <submittedName>
        <fullName evidence="4">LITAF domain-containing protein</fullName>
    </submittedName>
</protein>
<reference evidence="2 3" key="2">
    <citation type="submission" date="2018-11" db="EMBL/GenBank/DDBJ databases">
        <authorList>
            <consortium name="Pathogen Informatics"/>
        </authorList>
    </citation>
    <scope>NUCLEOTIDE SEQUENCE [LARGE SCALE GENOMIC DNA]</scope>
    <source>
        <strain evidence="2 3">Egypt</strain>
    </source>
</reference>
<reference evidence="4" key="1">
    <citation type="submission" date="2016-06" db="UniProtKB">
        <authorList>
            <consortium name="WormBaseParasite"/>
        </authorList>
    </citation>
    <scope>IDENTIFICATION</scope>
</reference>
<organism evidence="4">
    <name type="scientific">Echinostoma caproni</name>
    <dbReference type="NCBI Taxonomy" id="27848"/>
    <lineage>
        <taxon>Eukaryota</taxon>
        <taxon>Metazoa</taxon>
        <taxon>Spiralia</taxon>
        <taxon>Lophotrochozoa</taxon>
        <taxon>Platyhelminthes</taxon>
        <taxon>Trematoda</taxon>
        <taxon>Digenea</taxon>
        <taxon>Plagiorchiida</taxon>
        <taxon>Echinostomata</taxon>
        <taxon>Echinostomatoidea</taxon>
        <taxon>Echinostomatidae</taxon>
        <taxon>Echinostoma</taxon>
    </lineage>
</organism>
<name>A0A183A1S2_9TREM</name>
<gene>
    <name evidence="2" type="ORF">ECPE_LOCUS907</name>
</gene>
<dbReference type="Proteomes" id="UP000272942">
    <property type="component" value="Unassembled WGS sequence"/>
</dbReference>
<dbReference type="OrthoDB" id="10552633at2759"/>